<evidence type="ECO:0000313" key="3">
    <source>
        <dbReference type="EMBL" id="GFO67488.1"/>
    </source>
</evidence>
<feature type="region of interest" description="Disordered" evidence="1">
    <location>
        <begin position="751"/>
        <end position="776"/>
    </location>
</feature>
<dbReference type="Gene3D" id="3.40.50.300">
    <property type="entry name" value="P-loop containing nucleotide triphosphate hydrolases"/>
    <property type="match status" value="1"/>
</dbReference>
<evidence type="ECO:0000259" key="2">
    <source>
        <dbReference type="SMART" id="SM00382"/>
    </source>
</evidence>
<dbReference type="EMBL" id="BLXZ01000002">
    <property type="protein sequence ID" value="GFO67488.1"/>
    <property type="molecule type" value="Genomic_DNA"/>
</dbReference>
<reference evidence="4" key="1">
    <citation type="submission" date="2020-06" db="EMBL/GenBank/DDBJ databases">
        <title>Draft genomic sequecing of Geomonas sp. Red745.</title>
        <authorList>
            <person name="Itoh H."/>
            <person name="Xu Z.X."/>
            <person name="Ushijima N."/>
            <person name="Masuda Y."/>
            <person name="Shiratori Y."/>
            <person name="Senoo K."/>
        </authorList>
    </citation>
    <scope>NUCLEOTIDE SEQUENCE [LARGE SCALE GENOMIC DNA]</scope>
    <source>
        <strain evidence="4">Red745</strain>
    </source>
</reference>
<dbReference type="SMART" id="SM00382">
    <property type="entry name" value="AAA"/>
    <property type="match status" value="1"/>
</dbReference>
<dbReference type="InterPro" id="IPR003593">
    <property type="entry name" value="AAA+_ATPase"/>
</dbReference>
<dbReference type="Pfam" id="PF07728">
    <property type="entry name" value="AAA_5"/>
    <property type="match status" value="1"/>
</dbReference>
<evidence type="ECO:0000313" key="4">
    <source>
        <dbReference type="Proteomes" id="UP000587586"/>
    </source>
</evidence>
<dbReference type="AlphaFoldDB" id="A0A6V8N4I8"/>
<dbReference type="GO" id="GO:0016887">
    <property type="term" value="F:ATP hydrolysis activity"/>
    <property type="evidence" value="ECO:0007669"/>
    <property type="project" value="InterPro"/>
</dbReference>
<keyword evidence="4" id="KW-1185">Reference proteome</keyword>
<accession>A0A6V8N4I8</accession>
<dbReference type="Proteomes" id="UP000587586">
    <property type="component" value="Unassembled WGS sequence"/>
</dbReference>
<name>A0A6V8N4I8_9BACT</name>
<feature type="compositionally biased region" description="Acidic residues" evidence="1">
    <location>
        <begin position="762"/>
        <end position="776"/>
    </location>
</feature>
<evidence type="ECO:0000256" key="1">
    <source>
        <dbReference type="SAM" id="MobiDB-lite"/>
    </source>
</evidence>
<dbReference type="GO" id="GO:0005524">
    <property type="term" value="F:ATP binding"/>
    <property type="evidence" value="ECO:0007669"/>
    <property type="project" value="InterPro"/>
</dbReference>
<comment type="caution">
    <text evidence="3">The sequence shown here is derived from an EMBL/GenBank/DDBJ whole genome shotgun (WGS) entry which is preliminary data.</text>
</comment>
<dbReference type="PANTHER" id="PTHR37291">
    <property type="entry name" value="5-METHYLCYTOSINE-SPECIFIC RESTRICTION ENZYME B"/>
    <property type="match status" value="1"/>
</dbReference>
<organism evidence="3 4">
    <name type="scientific">Geomonas limicola</name>
    <dbReference type="NCBI Taxonomy" id="2740186"/>
    <lineage>
        <taxon>Bacteria</taxon>
        <taxon>Pseudomonadati</taxon>
        <taxon>Thermodesulfobacteriota</taxon>
        <taxon>Desulfuromonadia</taxon>
        <taxon>Geobacterales</taxon>
        <taxon>Geobacteraceae</taxon>
        <taxon>Geomonas</taxon>
    </lineage>
</organism>
<dbReference type="PANTHER" id="PTHR37291:SF1">
    <property type="entry name" value="TYPE IV METHYL-DIRECTED RESTRICTION ENZYME ECOKMCRB SUBUNIT"/>
    <property type="match status" value="1"/>
</dbReference>
<sequence length="776" mass="86993">MSSLDPRIEQEMRQTHDRLVNEGEMLSKDIRQASFNAFRSKFGPDRLRSLDGRELLQTMHTHGNKDSLVYWLEYKDDEEFAGLHFGGISGGSAHAYGIFRRRGTDQWVKGSPRSEENISEEDAIAIARKHRDQLVAGSELLLALPHLAGDAEYVALQKAMEERAPDLARRAWVHKYFFVLFPDKLDDFHNEDWQRYYLMKLLQEPPQQEGLYVTGGRYARLAAELGWPVDEFSTTLKGVHGKPKQCWRVGTRVDGESAWEDMKAGNYVAVGWSMLGDLSEFANNGDKKEKKSSLIGMLESNYPADPRRVSRDAGELLNFVSAISEGDLVVAGEGETVLAIGRIAGAYIYDNSPPVRAPHRRPVEWFSFDHWKLLEKDGPRTTVWLLRKAPNLFEIEKKSQGLQVTMPSSKEAGVSLAKLPGGFKHRLDEISGRVQGILERKGQVILYGPPGTGKTYWARRTALDLAAIESFGQLFQNLSAKEKVVVAGDETGLGLVRCCTFHPAYGYEDFLEGYRPQLGASGQLAFQLRDGIFKRICDDARKSPERKFILLIDEINRGDIPRIFGELLTLLELDKRGMSVILPSSGTSFHVPKNVYVLGTMNTADRSIALLDTALRRRFGFVELMPDYKVLDGAVVGGATPLPIGLWLSALNERIRNHLGRDARNLQVGHAYFLSSDGKPVTELSKLVRILADDIVPLLEEYCYEDYSALTQILGDKLVDPQRQRIREELFKPERLDELVKVLLGEAPDIATAPEATLPGETSEEVEDEESEDGVS</sequence>
<dbReference type="InterPro" id="IPR052934">
    <property type="entry name" value="Methyl-DNA_Rec/Restrict_Enz"/>
</dbReference>
<gene>
    <name evidence="3" type="ORF">GMLC_10670</name>
</gene>
<protein>
    <recommendedName>
        <fullName evidence="2">AAA+ ATPase domain-containing protein</fullName>
    </recommendedName>
</protein>
<dbReference type="SUPFAM" id="SSF52540">
    <property type="entry name" value="P-loop containing nucleoside triphosphate hydrolases"/>
    <property type="match status" value="1"/>
</dbReference>
<proteinExistence type="predicted"/>
<dbReference type="InterPro" id="IPR027417">
    <property type="entry name" value="P-loop_NTPase"/>
</dbReference>
<dbReference type="InterPro" id="IPR011704">
    <property type="entry name" value="ATPase_dyneun-rel_AAA"/>
</dbReference>
<feature type="domain" description="AAA+ ATPase" evidence="2">
    <location>
        <begin position="440"/>
        <end position="629"/>
    </location>
</feature>
<dbReference type="RefSeq" id="WP_183360029.1">
    <property type="nucleotide sequence ID" value="NZ_BLXZ01000002.1"/>
</dbReference>